<reference evidence="11 12" key="1">
    <citation type="journal article" date="2012" name="Eukaryot. Cell">
        <title>Draft genome sequence of Wickerhamomyces ciferrii NRRL Y-1031 F-60-10.</title>
        <authorList>
            <person name="Schneider J."/>
            <person name="Andrea H."/>
            <person name="Blom J."/>
            <person name="Jaenicke S."/>
            <person name="Ruckert C."/>
            <person name="Schorsch C."/>
            <person name="Szczepanowski R."/>
            <person name="Farwick M."/>
            <person name="Goesmann A."/>
            <person name="Puhler A."/>
            <person name="Schaffer S."/>
            <person name="Tauch A."/>
            <person name="Kohler T."/>
            <person name="Brinkrolf K."/>
        </authorList>
    </citation>
    <scope>NUCLEOTIDE SEQUENCE [LARGE SCALE GENOMIC DNA]</scope>
    <source>
        <strain evidence="12">ATCC 14091 / BCRC 22168 / CBS 111 / JCM 3599 / NBRC 0793 / NRRL Y-1031 F-60-10</strain>
    </source>
</reference>
<evidence type="ECO:0000256" key="9">
    <source>
        <dbReference type="SAM" id="Phobius"/>
    </source>
</evidence>
<feature type="transmembrane region" description="Helical" evidence="9">
    <location>
        <begin position="430"/>
        <end position="447"/>
    </location>
</feature>
<dbReference type="PROSITE" id="PS00216">
    <property type="entry name" value="SUGAR_TRANSPORT_1"/>
    <property type="match status" value="1"/>
</dbReference>
<dbReference type="InterPro" id="IPR020846">
    <property type="entry name" value="MFS_dom"/>
</dbReference>
<name>K0K8L2_WICCF</name>
<keyword evidence="6 9" id="KW-0472">Membrane</keyword>
<dbReference type="InterPro" id="IPR005828">
    <property type="entry name" value="MFS_sugar_transport-like"/>
</dbReference>
<evidence type="ECO:0000256" key="5">
    <source>
        <dbReference type="ARBA" id="ARBA00022989"/>
    </source>
</evidence>
<dbReference type="InParanoid" id="K0K8L2"/>
<comment type="similarity">
    <text evidence="2 7">Belongs to the major facilitator superfamily. Sugar transporter (TC 2.A.1.1) family.</text>
</comment>
<keyword evidence="4 9" id="KW-0812">Transmembrane</keyword>
<evidence type="ECO:0000256" key="1">
    <source>
        <dbReference type="ARBA" id="ARBA00004141"/>
    </source>
</evidence>
<evidence type="ECO:0000259" key="10">
    <source>
        <dbReference type="PROSITE" id="PS50850"/>
    </source>
</evidence>
<comment type="caution">
    <text evidence="11">The sequence shown here is derived from an EMBL/GenBank/DDBJ whole genome shotgun (WGS) entry which is preliminary data.</text>
</comment>
<dbReference type="PROSITE" id="PS00217">
    <property type="entry name" value="SUGAR_TRANSPORT_2"/>
    <property type="match status" value="1"/>
</dbReference>
<feature type="transmembrane region" description="Helical" evidence="9">
    <location>
        <begin position="193"/>
        <end position="212"/>
    </location>
</feature>
<feature type="domain" description="Major facilitator superfamily (MFS) profile" evidence="10">
    <location>
        <begin position="59"/>
        <end position="521"/>
    </location>
</feature>
<feature type="region of interest" description="Disordered" evidence="8">
    <location>
        <begin position="1"/>
        <end position="25"/>
    </location>
</feature>
<feature type="transmembrane region" description="Helical" evidence="9">
    <location>
        <begin position="228"/>
        <end position="249"/>
    </location>
</feature>
<organism evidence="11 12">
    <name type="scientific">Wickerhamomyces ciferrii (strain ATCC 14091 / BCRC 22168 / CBS 111 / JCM 3599 / NBRC 0793 / NRRL Y-1031 F-60-10)</name>
    <name type="common">Yeast</name>
    <name type="synonym">Pichia ciferrii</name>
    <dbReference type="NCBI Taxonomy" id="1206466"/>
    <lineage>
        <taxon>Eukaryota</taxon>
        <taxon>Fungi</taxon>
        <taxon>Dikarya</taxon>
        <taxon>Ascomycota</taxon>
        <taxon>Saccharomycotina</taxon>
        <taxon>Saccharomycetes</taxon>
        <taxon>Phaffomycetales</taxon>
        <taxon>Wickerhamomycetaceae</taxon>
        <taxon>Wickerhamomyces</taxon>
    </lineage>
</organism>
<evidence type="ECO:0000313" key="12">
    <source>
        <dbReference type="Proteomes" id="UP000009328"/>
    </source>
</evidence>
<proteinExistence type="inferred from homology"/>
<keyword evidence="12" id="KW-1185">Reference proteome</keyword>
<evidence type="ECO:0000256" key="6">
    <source>
        <dbReference type="ARBA" id="ARBA00023136"/>
    </source>
</evidence>
<dbReference type="InterPro" id="IPR050360">
    <property type="entry name" value="MFS_Sugar_Transporters"/>
</dbReference>
<feature type="transmembrane region" description="Helical" evidence="9">
    <location>
        <begin position="135"/>
        <end position="154"/>
    </location>
</feature>
<dbReference type="AlphaFoldDB" id="K0K8L2"/>
<gene>
    <name evidence="11" type="primary">KHT4</name>
    <name evidence="11" type="ORF">BN7_712</name>
</gene>
<dbReference type="eggNOG" id="KOG0254">
    <property type="taxonomic scope" value="Eukaryota"/>
</dbReference>
<feature type="transmembrane region" description="Helical" evidence="9">
    <location>
        <begin position="497"/>
        <end position="517"/>
    </location>
</feature>
<evidence type="ECO:0000256" key="7">
    <source>
        <dbReference type="RuleBase" id="RU003346"/>
    </source>
</evidence>
<dbReference type="NCBIfam" id="TIGR00879">
    <property type="entry name" value="SP"/>
    <property type="match status" value="1"/>
</dbReference>
<feature type="compositionally biased region" description="Polar residues" evidence="8">
    <location>
        <begin position="1"/>
        <end position="16"/>
    </location>
</feature>
<dbReference type="PANTHER" id="PTHR48022:SF8">
    <property type="entry name" value="MAJOR FACILITATOR SUPERFAMILY (MFS) PROFILE DOMAIN-CONTAINING PROTEIN-RELATED"/>
    <property type="match status" value="1"/>
</dbReference>
<dbReference type="PRINTS" id="PR00171">
    <property type="entry name" value="SUGRTRNSPORT"/>
</dbReference>
<dbReference type="GO" id="GO:0005351">
    <property type="term" value="F:carbohydrate:proton symporter activity"/>
    <property type="evidence" value="ECO:0007669"/>
    <property type="project" value="TreeGrafter"/>
</dbReference>
<dbReference type="InterPro" id="IPR036259">
    <property type="entry name" value="MFS_trans_sf"/>
</dbReference>
<evidence type="ECO:0000256" key="8">
    <source>
        <dbReference type="SAM" id="MobiDB-lite"/>
    </source>
</evidence>
<dbReference type="FunFam" id="1.20.1250.20:FF:000313">
    <property type="entry name" value="MFS quinate transporter"/>
    <property type="match status" value="1"/>
</dbReference>
<dbReference type="GO" id="GO:0016020">
    <property type="term" value="C:membrane"/>
    <property type="evidence" value="ECO:0007669"/>
    <property type="project" value="UniProtKB-SubCell"/>
</dbReference>
<evidence type="ECO:0000256" key="4">
    <source>
        <dbReference type="ARBA" id="ARBA00022692"/>
    </source>
</evidence>
<evidence type="ECO:0000256" key="2">
    <source>
        <dbReference type="ARBA" id="ARBA00010992"/>
    </source>
</evidence>
<dbReference type="Pfam" id="PF00083">
    <property type="entry name" value="Sugar_tr"/>
    <property type="match status" value="1"/>
</dbReference>
<sequence>MSTQSSTYKQHIIHQNKQNEKQTGEIQQSKLKEKFSFRKKFFNSDGSPPEIFNTTLYLSVFVFGVLGCARGYDEGNVSGSVAQKSFQHQFGLKDPTKSADALANLKSNITSMVQLGSIGGCLLAMYLVDKFGRIRTLQIVCIGWIIAGIIQITSKSVGQLYAGRLIEGLFIGQTTVIGPTYLSEISPKSIRGLCNCIFAGAVYFGIMIAYFANYGTALHVSSESSKQWIIPTSLKIVLGGLLFLGSLLCNESPRWLVKVDKIEKAYQNLSKIRKLSPNHPYIISEISDIQEQLMVEKEEAGKTSKFTVFKELFLVKSIRYRLFLGLGAQILGQWSGANAVTIYMPELTAMVGYTGTKKLLMTAVLGVVKFSSAYFCAFFVIDFLGRRKSLYIGLIIQLLSTIYFATYLAIVPNVTEDSYTPTHSQKQAGVGALAMLYLNGVGWTMGWNSIQYLINSEMFPLRVRNFGTALIMAFHFANQYGNTKAVPTMLISMNKYGTFYFFVGVLIIGLFWCWFFLPEISGRSLESMEDLFNLPWYLIGRRGAQLCPDTSGINNVHVNDAGDIDVMKQEVEFIENASTSDQGQGHNGYGSNAGILSNSRPDEKHHEGSSTDEIHNIDLEKR</sequence>
<protein>
    <submittedName>
        <fullName evidence="11">Hexose transporter 2</fullName>
    </submittedName>
</protein>
<feature type="region of interest" description="Disordered" evidence="8">
    <location>
        <begin position="577"/>
        <end position="622"/>
    </location>
</feature>
<keyword evidence="3 7" id="KW-0813">Transport</keyword>
<dbReference type="Proteomes" id="UP000009328">
    <property type="component" value="Unassembled WGS sequence"/>
</dbReference>
<keyword evidence="5 9" id="KW-1133">Transmembrane helix</keyword>
<feature type="compositionally biased region" description="Basic and acidic residues" evidence="8">
    <location>
        <begin position="600"/>
        <end position="622"/>
    </location>
</feature>
<dbReference type="InterPro" id="IPR003663">
    <property type="entry name" value="Sugar/inositol_transpt"/>
</dbReference>
<accession>K0K8L2</accession>
<evidence type="ECO:0000256" key="3">
    <source>
        <dbReference type="ARBA" id="ARBA00022448"/>
    </source>
</evidence>
<dbReference type="InterPro" id="IPR005829">
    <property type="entry name" value="Sugar_transporter_CS"/>
</dbReference>
<dbReference type="HOGENOM" id="CLU_001265_30_12_1"/>
<dbReference type="SUPFAM" id="SSF103473">
    <property type="entry name" value="MFS general substrate transporter"/>
    <property type="match status" value="1"/>
</dbReference>
<feature type="transmembrane region" description="Helical" evidence="9">
    <location>
        <begin position="160"/>
        <end position="181"/>
    </location>
</feature>
<comment type="subcellular location">
    <subcellularLocation>
        <location evidence="1">Membrane</location>
        <topology evidence="1">Multi-pass membrane protein</topology>
    </subcellularLocation>
</comment>
<dbReference type="EMBL" id="CAIF01000013">
    <property type="protein sequence ID" value="CCH41175.1"/>
    <property type="molecule type" value="Genomic_DNA"/>
</dbReference>
<feature type="transmembrane region" description="Helical" evidence="9">
    <location>
        <begin position="322"/>
        <end position="343"/>
    </location>
</feature>
<feature type="transmembrane region" description="Helical" evidence="9">
    <location>
        <begin position="363"/>
        <end position="384"/>
    </location>
</feature>
<feature type="transmembrane region" description="Helical" evidence="9">
    <location>
        <begin position="391"/>
        <end position="410"/>
    </location>
</feature>
<dbReference type="PROSITE" id="PS50850">
    <property type="entry name" value="MFS"/>
    <property type="match status" value="1"/>
</dbReference>
<dbReference type="Gene3D" id="1.20.1250.20">
    <property type="entry name" value="MFS general substrate transporter like domains"/>
    <property type="match status" value="1"/>
</dbReference>
<evidence type="ECO:0000313" key="11">
    <source>
        <dbReference type="EMBL" id="CCH41175.1"/>
    </source>
</evidence>
<dbReference type="PANTHER" id="PTHR48022">
    <property type="entry name" value="PLASTIDIC GLUCOSE TRANSPORTER 4"/>
    <property type="match status" value="1"/>
</dbReference>